<evidence type="ECO:0000256" key="1">
    <source>
        <dbReference type="SAM" id="MobiDB-lite"/>
    </source>
</evidence>
<protein>
    <submittedName>
        <fullName evidence="2">Uncharacterized protein</fullName>
    </submittedName>
</protein>
<accession>A0ABW0XMM1</accession>
<reference evidence="3" key="1">
    <citation type="journal article" date="2019" name="Int. J. Syst. Evol. Microbiol.">
        <title>The Global Catalogue of Microorganisms (GCM) 10K type strain sequencing project: providing services to taxonomists for standard genome sequencing and annotation.</title>
        <authorList>
            <consortium name="The Broad Institute Genomics Platform"/>
            <consortium name="The Broad Institute Genome Sequencing Center for Infectious Disease"/>
            <person name="Wu L."/>
            <person name="Ma J."/>
        </authorList>
    </citation>
    <scope>NUCLEOTIDE SEQUENCE [LARGE SCALE GENOMIC DNA]</scope>
    <source>
        <strain evidence="3">JCM 13852</strain>
    </source>
</reference>
<comment type="caution">
    <text evidence="2">The sequence shown here is derived from an EMBL/GenBank/DDBJ whole genome shotgun (WGS) entry which is preliminary data.</text>
</comment>
<proteinExistence type="predicted"/>
<name>A0ABW0XMM1_9ACTN</name>
<dbReference type="EMBL" id="JBHSPC010000036">
    <property type="protein sequence ID" value="MFC5671103.1"/>
    <property type="molecule type" value="Genomic_DNA"/>
</dbReference>
<evidence type="ECO:0000313" key="3">
    <source>
        <dbReference type="Proteomes" id="UP001596183"/>
    </source>
</evidence>
<gene>
    <name evidence="2" type="ORF">ACFP2V_13540</name>
</gene>
<dbReference type="Proteomes" id="UP001596183">
    <property type="component" value="Unassembled WGS sequence"/>
</dbReference>
<keyword evidence="3" id="KW-1185">Reference proteome</keyword>
<dbReference type="RefSeq" id="WP_381210593.1">
    <property type="nucleotide sequence ID" value="NZ_JBHSPC010000036.1"/>
</dbReference>
<organism evidence="2 3">
    <name type="scientific">Streptomyces incanus</name>
    <dbReference type="NCBI Taxonomy" id="887453"/>
    <lineage>
        <taxon>Bacteria</taxon>
        <taxon>Bacillati</taxon>
        <taxon>Actinomycetota</taxon>
        <taxon>Actinomycetes</taxon>
        <taxon>Kitasatosporales</taxon>
        <taxon>Streptomycetaceae</taxon>
        <taxon>Streptomyces</taxon>
    </lineage>
</organism>
<sequence>MTRLVLVDGAWLEAWARDKVVAELRAAAGGEPWRTFASLALEADTSRLSPARCPTTPTSTVCPACVPPDACVACASPPTPDLVRGGPQTSAASGRRGPDG</sequence>
<feature type="region of interest" description="Disordered" evidence="1">
    <location>
        <begin position="77"/>
        <end position="100"/>
    </location>
</feature>
<evidence type="ECO:0000313" key="2">
    <source>
        <dbReference type="EMBL" id="MFC5671103.1"/>
    </source>
</evidence>